<gene>
    <name evidence="1" type="ORF">EXE25_15740</name>
</gene>
<evidence type="ECO:0000313" key="1">
    <source>
        <dbReference type="EMBL" id="RZG64820.1"/>
    </source>
</evidence>
<dbReference type="AlphaFoldDB" id="A0A4Q7ASP1"/>
<evidence type="ECO:0000313" key="2">
    <source>
        <dbReference type="Proteomes" id="UP000293483"/>
    </source>
</evidence>
<proteinExistence type="predicted"/>
<sequence length="142" mass="16683">MSPQPVQLKLQNIDILQRRQRSLIIQQHRQKWIAYCAHQAKSIPSFCEKNIQPKIIHLEGIVLKRSLMNYKNTPQDMFIRKIQFTKHLPEQEIITYAADAKDFAAWQKTVYMPLYLLRMLCLINLIWLGSLPLRKPPNSSSA</sequence>
<dbReference type="STRING" id="202951.GCA_001485025_00820"/>
<dbReference type="RefSeq" id="WP_130147900.1">
    <property type="nucleotide sequence ID" value="NZ_SGSU01000020.1"/>
</dbReference>
<dbReference type="Proteomes" id="UP000293483">
    <property type="component" value="Unassembled WGS sequence"/>
</dbReference>
<reference evidence="1 2" key="1">
    <citation type="submission" date="2019-02" db="EMBL/GenBank/DDBJ databases">
        <title>The Batch Genome Submission of Acinetobacter spp. strains.</title>
        <authorList>
            <person name="Qin J."/>
            <person name="Hu Y."/>
            <person name="Ye H."/>
            <person name="Wei L."/>
            <person name="Feng Y."/>
            <person name="Zong Z."/>
        </authorList>
    </citation>
    <scope>NUCLEOTIDE SEQUENCE [LARGE SCALE GENOMIC DNA]</scope>
    <source>
        <strain evidence="1 2">WCHABo060081</strain>
    </source>
</reference>
<dbReference type="EMBL" id="SGSU01000020">
    <property type="protein sequence ID" value="RZG64820.1"/>
    <property type="molecule type" value="Genomic_DNA"/>
</dbReference>
<organism evidence="1 2">
    <name type="scientific">Acinetobacter bouvetii</name>
    <dbReference type="NCBI Taxonomy" id="202951"/>
    <lineage>
        <taxon>Bacteria</taxon>
        <taxon>Pseudomonadati</taxon>
        <taxon>Pseudomonadota</taxon>
        <taxon>Gammaproteobacteria</taxon>
        <taxon>Moraxellales</taxon>
        <taxon>Moraxellaceae</taxon>
        <taxon>Acinetobacter</taxon>
    </lineage>
</organism>
<comment type="caution">
    <text evidence="1">The sequence shown here is derived from an EMBL/GenBank/DDBJ whole genome shotgun (WGS) entry which is preliminary data.</text>
</comment>
<name>A0A4Q7ASP1_9GAMM</name>
<accession>A0A4Q7ASP1</accession>
<protein>
    <submittedName>
        <fullName evidence="1">Uncharacterized protein</fullName>
    </submittedName>
</protein>